<evidence type="ECO:0000256" key="1">
    <source>
        <dbReference type="SAM" id="MobiDB-lite"/>
    </source>
</evidence>
<reference evidence="2" key="1">
    <citation type="submission" date="2022-08" db="EMBL/GenBank/DDBJ databases">
        <title>A Global Phylogenomic Analysis of the Shiitake Genus Lentinula.</title>
        <authorList>
            <consortium name="DOE Joint Genome Institute"/>
            <person name="Sierra-Patev S."/>
            <person name="Min B."/>
            <person name="Naranjo-Ortiz M."/>
            <person name="Looney B."/>
            <person name="Konkel Z."/>
            <person name="Slot J.C."/>
            <person name="Sakamoto Y."/>
            <person name="Steenwyk J.L."/>
            <person name="Rokas A."/>
            <person name="Carro J."/>
            <person name="Camarero S."/>
            <person name="Ferreira P."/>
            <person name="Molpeceres G."/>
            <person name="Ruiz-Duenas F.J."/>
            <person name="Serrano A."/>
            <person name="Henrissat B."/>
            <person name="Drula E."/>
            <person name="Hughes K.W."/>
            <person name="Mata J.L."/>
            <person name="Ishikawa N.K."/>
            <person name="Vargas-Isla R."/>
            <person name="Ushijima S."/>
            <person name="Smith C.A."/>
            <person name="Ahrendt S."/>
            <person name="Andreopoulos W."/>
            <person name="He G."/>
            <person name="Labutti K."/>
            <person name="Lipzen A."/>
            <person name="Ng V."/>
            <person name="Riley R."/>
            <person name="Sandor L."/>
            <person name="Barry K."/>
            <person name="Martinez A.T."/>
            <person name="Xiao Y."/>
            <person name="Gibbons J.G."/>
            <person name="Terashima K."/>
            <person name="Grigoriev I.V."/>
            <person name="Hibbett D.S."/>
        </authorList>
    </citation>
    <scope>NUCLEOTIDE SEQUENCE</scope>
    <source>
        <strain evidence="2">RHP3577 ss4</strain>
    </source>
</reference>
<gene>
    <name evidence="2" type="ORF">C8R41DRAFT_865526</name>
</gene>
<feature type="compositionally biased region" description="Pro residues" evidence="1">
    <location>
        <begin position="198"/>
        <end position="212"/>
    </location>
</feature>
<proteinExistence type="predicted"/>
<accession>A0ABQ8VM46</accession>
<protein>
    <submittedName>
        <fullName evidence="2">Uncharacterized protein</fullName>
    </submittedName>
</protein>
<comment type="caution">
    <text evidence="2">The sequence shown here is derived from an EMBL/GenBank/DDBJ whole genome shotgun (WGS) entry which is preliminary data.</text>
</comment>
<sequence>MGSNFKFPQVSCFEISLALIEMDLGENRCVCLGEVGVKDAVKPGVYQEVPFVRGGYRRPPIPICIICEDTQSAAFIYGLLQPYVKANASERNFVQEFLESAAFQAVANEVDKRPGFRWAVKHGKSVGVFLSGIEALLSVDLAEDVKWKQAYAFHTLKEAVLFQMQGNRNPANYVWEYNPLQQPDTADTIRQLVEQPLTPVPSPPPTPPPAPKSPKKATSKSHSSSDASILSRSPPQTPSRSQGAGSSTGICFFASPQIYVNVNQEPTTMDRRSHLADGAYWSRCIMANLHFTPSAADKVENAVNTYSKADFVQWFHIKFPHVEETWAEFMWDMHARL</sequence>
<dbReference type="Proteomes" id="UP001150217">
    <property type="component" value="Unassembled WGS sequence"/>
</dbReference>
<evidence type="ECO:0000313" key="2">
    <source>
        <dbReference type="EMBL" id="KAJ4497466.1"/>
    </source>
</evidence>
<keyword evidence="3" id="KW-1185">Reference proteome</keyword>
<evidence type="ECO:0000313" key="3">
    <source>
        <dbReference type="Proteomes" id="UP001150217"/>
    </source>
</evidence>
<name>A0ABQ8VM46_9AGAR</name>
<organism evidence="2 3">
    <name type="scientific">Lentinula lateritia</name>
    <dbReference type="NCBI Taxonomy" id="40482"/>
    <lineage>
        <taxon>Eukaryota</taxon>
        <taxon>Fungi</taxon>
        <taxon>Dikarya</taxon>
        <taxon>Basidiomycota</taxon>
        <taxon>Agaricomycotina</taxon>
        <taxon>Agaricomycetes</taxon>
        <taxon>Agaricomycetidae</taxon>
        <taxon>Agaricales</taxon>
        <taxon>Marasmiineae</taxon>
        <taxon>Omphalotaceae</taxon>
        <taxon>Lentinula</taxon>
    </lineage>
</organism>
<feature type="compositionally biased region" description="Low complexity" evidence="1">
    <location>
        <begin position="220"/>
        <end position="242"/>
    </location>
</feature>
<dbReference type="EMBL" id="JANVFT010000021">
    <property type="protein sequence ID" value="KAJ4497466.1"/>
    <property type="molecule type" value="Genomic_DNA"/>
</dbReference>
<feature type="region of interest" description="Disordered" evidence="1">
    <location>
        <begin position="196"/>
        <end position="246"/>
    </location>
</feature>